<gene>
    <name evidence="2" type="ORF">ACFS29_10535</name>
</gene>
<reference evidence="3" key="1">
    <citation type="journal article" date="2019" name="Int. J. Syst. Evol. Microbiol.">
        <title>The Global Catalogue of Microorganisms (GCM) 10K type strain sequencing project: providing services to taxonomists for standard genome sequencing and annotation.</title>
        <authorList>
            <consortium name="The Broad Institute Genomics Platform"/>
            <consortium name="The Broad Institute Genome Sequencing Center for Infectious Disease"/>
            <person name="Wu L."/>
            <person name="Ma J."/>
        </authorList>
    </citation>
    <scope>NUCLEOTIDE SEQUENCE [LARGE SCALE GENOMIC DNA]</scope>
    <source>
        <strain evidence="3">KCTC 32514</strain>
    </source>
</reference>
<evidence type="ECO:0000256" key="1">
    <source>
        <dbReference type="SAM" id="MobiDB-lite"/>
    </source>
</evidence>
<feature type="compositionally biased region" description="Basic and acidic residues" evidence="1">
    <location>
        <begin position="1"/>
        <end position="13"/>
    </location>
</feature>
<organism evidence="2 3">
    <name type="scientific">Psychroserpens luteus</name>
    <dbReference type="NCBI Taxonomy" id="1434066"/>
    <lineage>
        <taxon>Bacteria</taxon>
        <taxon>Pseudomonadati</taxon>
        <taxon>Bacteroidota</taxon>
        <taxon>Flavobacteriia</taxon>
        <taxon>Flavobacteriales</taxon>
        <taxon>Flavobacteriaceae</taxon>
        <taxon>Psychroserpens</taxon>
    </lineage>
</organism>
<comment type="caution">
    <text evidence="2">The sequence shown here is derived from an EMBL/GenBank/DDBJ whole genome shotgun (WGS) entry which is preliminary data.</text>
</comment>
<dbReference type="RefSeq" id="WP_194508087.1">
    <property type="nucleotide sequence ID" value="NZ_JADILU010000004.1"/>
</dbReference>
<keyword evidence="3" id="KW-1185">Reference proteome</keyword>
<proteinExistence type="predicted"/>
<dbReference type="EMBL" id="JBHUOS010000009">
    <property type="protein sequence ID" value="MFD2916075.1"/>
    <property type="molecule type" value="Genomic_DNA"/>
</dbReference>
<dbReference type="Proteomes" id="UP001597548">
    <property type="component" value="Unassembled WGS sequence"/>
</dbReference>
<feature type="region of interest" description="Disordered" evidence="1">
    <location>
        <begin position="1"/>
        <end position="22"/>
    </location>
</feature>
<protein>
    <submittedName>
        <fullName evidence="2">Uncharacterized protein</fullName>
    </submittedName>
</protein>
<evidence type="ECO:0000313" key="2">
    <source>
        <dbReference type="EMBL" id="MFD2916075.1"/>
    </source>
</evidence>
<name>A0ABW5ZV07_9FLAO</name>
<accession>A0ABW5ZV07</accession>
<sequence>MSDKKRNEIKKDLSNSPNFRTKEDIEMQGTGSDRILEITLEKRKVESIFAPDLGNQKRFGSDKVVF</sequence>
<evidence type="ECO:0000313" key="3">
    <source>
        <dbReference type="Proteomes" id="UP001597548"/>
    </source>
</evidence>